<dbReference type="PANTHER" id="PTHR31650:SF1">
    <property type="entry name" value="WAX ESTER SYNTHASE_DIACYLGLYCEROL ACYLTRANSFERASE 4-RELATED"/>
    <property type="match status" value="1"/>
</dbReference>
<keyword evidence="9 13" id="KW-0012">Acyltransferase</keyword>
<evidence type="ECO:0000256" key="7">
    <source>
        <dbReference type="ARBA" id="ARBA00022798"/>
    </source>
</evidence>
<keyword evidence="6" id="KW-0808">Transferase</keyword>
<comment type="similarity">
    <text evidence="3">Belongs to the long-chain O-acyltransferase family.</text>
</comment>
<organism evidence="13 14">
    <name type="scientific">Rhodococcoides corynebacterioides</name>
    <dbReference type="NCBI Taxonomy" id="53972"/>
    <lineage>
        <taxon>Bacteria</taxon>
        <taxon>Bacillati</taxon>
        <taxon>Actinomycetota</taxon>
        <taxon>Actinomycetes</taxon>
        <taxon>Mycobacteriales</taxon>
        <taxon>Nocardiaceae</taxon>
        <taxon>Rhodococcoides</taxon>
    </lineage>
</organism>
<dbReference type="Pfam" id="PF03007">
    <property type="entry name" value="WS_DGAT_cat"/>
    <property type="match status" value="1"/>
</dbReference>
<dbReference type="RefSeq" id="WP_204868945.1">
    <property type="nucleotide sequence ID" value="NZ_JAFBBK010000001.1"/>
</dbReference>
<sequence>MTRFRQPFIGVRVSPRDAINVLAESERVIANLVDVMVFDAADTMGASPTHATVCAWMRGRLDVSPVFRRRLRRRAGDLGDPFWVTGDVHLEDHVVVTSMDRAGWDPVERHIARVMVAPMTLASSGWELHVLTGIHGVPHLPDGATAVVIKVHHASMDGLGLVAVVRALFASPDLSHDGRVAERRGTAVPGPIPPLWKDAATMPRRAALFVRTMAAVRRTAPATPRPPRPATRFNARIALDHRVRVVWLDLAHVRAISRAVPGITVNDVLLTAVSLALGRFLDEAGEHPGATLSTTMPLDIHATHDTAAANQTTFADVDLHTTVVDPLLRLRAVHASAADAKRRVQDLTARHEVGPFDIAPPLLLRAIGALSSLAPHDRPTVPSTTVVSNMPHGRDDLWFLGARAVAAFMPMPTVDGMGLIHHVTSLGDRLALTVTVESTMMAEPDRYCEMIRDAVDALAAATFDDVAARAAVPASVDTD</sequence>
<comment type="pathway">
    <text evidence="2">Lipid metabolism.</text>
</comment>
<evidence type="ECO:0000259" key="11">
    <source>
        <dbReference type="Pfam" id="PF03007"/>
    </source>
</evidence>
<dbReference type="EC" id="2.3.1.20" evidence="4"/>
<name>A0ABS2KVU6_9NOCA</name>
<gene>
    <name evidence="13" type="ORF">JOE42_002776</name>
</gene>
<dbReference type="InterPro" id="IPR045034">
    <property type="entry name" value="O-acyltransferase_WSD1-like"/>
</dbReference>
<evidence type="ECO:0000256" key="10">
    <source>
        <dbReference type="ARBA" id="ARBA00048109"/>
    </source>
</evidence>
<feature type="domain" description="O-acyltransferase WSD1-like N-terminal" evidence="11">
    <location>
        <begin position="14"/>
        <end position="268"/>
    </location>
</feature>
<comment type="catalytic activity">
    <reaction evidence="10">
        <text>an acyl-CoA + a 1,2-diacyl-sn-glycerol = a triacyl-sn-glycerol + CoA</text>
        <dbReference type="Rhea" id="RHEA:10868"/>
        <dbReference type="ChEBI" id="CHEBI:17815"/>
        <dbReference type="ChEBI" id="CHEBI:57287"/>
        <dbReference type="ChEBI" id="CHEBI:58342"/>
        <dbReference type="ChEBI" id="CHEBI:64615"/>
        <dbReference type="EC" id="2.3.1.20"/>
    </reaction>
</comment>
<accession>A0ABS2KVU6</accession>
<evidence type="ECO:0000256" key="9">
    <source>
        <dbReference type="ARBA" id="ARBA00023315"/>
    </source>
</evidence>
<reference evidence="13 14" key="1">
    <citation type="submission" date="2021-01" db="EMBL/GenBank/DDBJ databases">
        <title>Genomics of switchgrass bacterial isolates.</title>
        <authorList>
            <person name="Shade A."/>
        </authorList>
    </citation>
    <scope>NUCLEOTIDE SEQUENCE [LARGE SCALE GENOMIC DNA]</scope>
    <source>
        <strain evidence="13 14">PvP111</strain>
    </source>
</reference>
<dbReference type="Pfam" id="PF06974">
    <property type="entry name" value="WS_DGAT_C"/>
    <property type="match status" value="1"/>
</dbReference>
<evidence type="ECO:0000256" key="4">
    <source>
        <dbReference type="ARBA" id="ARBA00013244"/>
    </source>
</evidence>
<proteinExistence type="inferred from homology"/>
<dbReference type="InterPro" id="IPR004255">
    <property type="entry name" value="O-acyltransferase_WSD1_N"/>
</dbReference>
<evidence type="ECO:0000256" key="2">
    <source>
        <dbReference type="ARBA" id="ARBA00005189"/>
    </source>
</evidence>
<dbReference type="GO" id="GO:0016746">
    <property type="term" value="F:acyltransferase activity"/>
    <property type="evidence" value="ECO:0007669"/>
    <property type="project" value="UniProtKB-KW"/>
</dbReference>
<protein>
    <recommendedName>
        <fullName evidence="4">diacylglycerol O-acyltransferase</fullName>
        <ecNumber evidence="4">2.3.1.20</ecNumber>
    </recommendedName>
</protein>
<dbReference type="EMBL" id="JAFBBK010000001">
    <property type="protein sequence ID" value="MBM7416043.1"/>
    <property type="molecule type" value="Genomic_DNA"/>
</dbReference>
<keyword evidence="7" id="KW-0319">Glycerol metabolism</keyword>
<evidence type="ECO:0000256" key="3">
    <source>
        <dbReference type="ARBA" id="ARBA00009587"/>
    </source>
</evidence>
<evidence type="ECO:0000259" key="12">
    <source>
        <dbReference type="Pfam" id="PF06974"/>
    </source>
</evidence>
<evidence type="ECO:0000256" key="5">
    <source>
        <dbReference type="ARBA" id="ARBA00022516"/>
    </source>
</evidence>
<evidence type="ECO:0000313" key="13">
    <source>
        <dbReference type="EMBL" id="MBM7416043.1"/>
    </source>
</evidence>
<comment type="pathway">
    <text evidence="1">Glycerolipid metabolism; triacylglycerol biosynthesis.</text>
</comment>
<evidence type="ECO:0000256" key="8">
    <source>
        <dbReference type="ARBA" id="ARBA00023098"/>
    </source>
</evidence>
<dbReference type="Proteomes" id="UP000703038">
    <property type="component" value="Unassembled WGS sequence"/>
</dbReference>
<dbReference type="PANTHER" id="PTHR31650">
    <property type="entry name" value="O-ACYLTRANSFERASE (WSD1-LIKE) FAMILY PROTEIN"/>
    <property type="match status" value="1"/>
</dbReference>
<evidence type="ECO:0000256" key="6">
    <source>
        <dbReference type="ARBA" id="ARBA00022679"/>
    </source>
</evidence>
<keyword evidence="8" id="KW-0443">Lipid metabolism</keyword>
<dbReference type="InterPro" id="IPR009721">
    <property type="entry name" value="O-acyltransferase_WSD1_C"/>
</dbReference>
<evidence type="ECO:0000313" key="14">
    <source>
        <dbReference type="Proteomes" id="UP000703038"/>
    </source>
</evidence>
<evidence type="ECO:0000256" key="1">
    <source>
        <dbReference type="ARBA" id="ARBA00004771"/>
    </source>
</evidence>
<keyword evidence="14" id="KW-1185">Reference proteome</keyword>
<feature type="domain" description="O-acyltransferase WSD1 C-terminal" evidence="12">
    <location>
        <begin position="310"/>
        <end position="458"/>
    </location>
</feature>
<keyword evidence="5" id="KW-0444">Lipid biosynthesis</keyword>
<comment type="caution">
    <text evidence="13">The sequence shown here is derived from an EMBL/GenBank/DDBJ whole genome shotgun (WGS) entry which is preliminary data.</text>
</comment>